<dbReference type="KEGG" id="sgh:107596555"/>
<evidence type="ECO:0000313" key="2">
    <source>
        <dbReference type="Ensembl" id="ENSSGRP00000110134.1"/>
    </source>
</evidence>
<gene>
    <name evidence="2" type="primary">pttg1ipb</name>
</gene>
<proteinExistence type="predicted"/>
<reference evidence="2" key="1">
    <citation type="submission" date="2025-08" db="UniProtKB">
        <authorList>
            <consortium name="Ensembl"/>
        </authorList>
    </citation>
    <scope>IDENTIFICATION</scope>
</reference>
<dbReference type="GeneID" id="107596555"/>
<dbReference type="PANTHER" id="PTHR15191">
    <property type="entry name" value="PROTEIN CBG20567"/>
    <property type="match status" value="1"/>
</dbReference>
<dbReference type="OMA" id="CVEYPVR"/>
<organism evidence="2 3">
    <name type="scientific">Sinocyclocheilus grahami</name>
    <name type="common">Dianchi golden-line fish</name>
    <name type="synonym">Barbus grahami</name>
    <dbReference type="NCBI Taxonomy" id="75366"/>
    <lineage>
        <taxon>Eukaryota</taxon>
        <taxon>Metazoa</taxon>
        <taxon>Chordata</taxon>
        <taxon>Craniata</taxon>
        <taxon>Vertebrata</taxon>
        <taxon>Euteleostomi</taxon>
        <taxon>Actinopterygii</taxon>
        <taxon>Neopterygii</taxon>
        <taxon>Teleostei</taxon>
        <taxon>Ostariophysi</taxon>
        <taxon>Cypriniformes</taxon>
        <taxon>Cyprinidae</taxon>
        <taxon>Cyprininae</taxon>
        <taxon>Sinocyclocheilus</taxon>
    </lineage>
</organism>
<dbReference type="GO" id="GO:0006606">
    <property type="term" value="P:protein import into nucleus"/>
    <property type="evidence" value="ECO:0007669"/>
    <property type="project" value="TreeGrafter"/>
</dbReference>
<accession>A0A672T728</accession>
<reference evidence="2" key="2">
    <citation type="submission" date="2025-09" db="UniProtKB">
        <authorList>
            <consortium name="Ensembl"/>
        </authorList>
    </citation>
    <scope>IDENTIFICATION</scope>
</reference>
<dbReference type="InterPro" id="IPR052304">
    <property type="entry name" value="PTTG1IP"/>
</dbReference>
<evidence type="ECO:0000313" key="3">
    <source>
        <dbReference type="Proteomes" id="UP000472262"/>
    </source>
</evidence>
<dbReference type="Proteomes" id="UP000472262">
    <property type="component" value="Unassembled WGS sequence"/>
</dbReference>
<dbReference type="Ensembl" id="ENSSGRT00000117002.1">
    <property type="protein sequence ID" value="ENSSGRP00000110134.1"/>
    <property type="gene ID" value="ENSSGRG00000054202.1"/>
</dbReference>
<keyword evidence="1" id="KW-0812">Transmembrane</keyword>
<dbReference type="AlphaFoldDB" id="A0A672T728"/>
<feature type="transmembrane region" description="Helical" evidence="1">
    <location>
        <begin position="91"/>
        <end position="114"/>
    </location>
</feature>
<evidence type="ECO:0000256" key="1">
    <source>
        <dbReference type="SAM" id="Phobius"/>
    </source>
</evidence>
<sequence length="171" mass="19990">MIQTRTFLLFTFVFFVFCFVIVFGQTTIPETNCTIKSNTTCEECLMIVSCLWCISSQKCIDYPVKSILPSHSVCPLSEARWGVCWMNFQTLIITISVIAGVIIIAIFVCCFCCCKCENIGSKRSDVRMERQGHLRKFRQEERKAEMRQRHEEMRLKYGLKKDNQYSRFENS</sequence>
<dbReference type="OrthoDB" id="5829916at2759"/>
<dbReference type="InParanoid" id="A0A672T728"/>
<feature type="transmembrane region" description="Helical" evidence="1">
    <location>
        <begin position="7"/>
        <end position="28"/>
    </location>
</feature>
<dbReference type="CTD" id="449768"/>
<dbReference type="GO" id="GO:0005737">
    <property type="term" value="C:cytoplasm"/>
    <property type="evidence" value="ECO:0007669"/>
    <property type="project" value="TreeGrafter"/>
</dbReference>
<keyword evidence="1" id="KW-1133">Transmembrane helix</keyword>
<dbReference type="RefSeq" id="XP_016142799.1">
    <property type="nucleotide sequence ID" value="XM_016287313.1"/>
</dbReference>
<dbReference type="GO" id="GO:0005634">
    <property type="term" value="C:nucleus"/>
    <property type="evidence" value="ECO:0007669"/>
    <property type="project" value="TreeGrafter"/>
</dbReference>
<keyword evidence="3" id="KW-1185">Reference proteome</keyword>
<protein>
    <submittedName>
        <fullName evidence="2">Pituitary tumor-transforming gene 1 protein-interacting protein-like</fullName>
    </submittedName>
</protein>
<keyword evidence="1" id="KW-0472">Membrane</keyword>
<dbReference type="PANTHER" id="PTHR15191:SF7">
    <property type="entry name" value="PTTG1-INTERACTING PROTEIN B"/>
    <property type="match status" value="1"/>
</dbReference>
<dbReference type="FunCoup" id="A0A672T728">
    <property type="interactions" value="535"/>
</dbReference>
<name>A0A672T728_SINGR</name>